<evidence type="ECO:0000313" key="7">
    <source>
        <dbReference type="Proteomes" id="UP000095281"/>
    </source>
</evidence>
<dbReference type="Proteomes" id="UP000095281">
    <property type="component" value="Unplaced"/>
</dbReference>
<dbReference type="GO" id="GO:0006606">
    <property type="term" value="P:protein import into nucleus"/>
    <property type="evidence" value="ECO:0007669"/>
    <property type="project" value="TreeGrafter"/>
</dbReference>
<dbReference type="Gene3D" id="1.25.40.440">
    <property type="entry name" value="Nucleoporin, helical domain, central subdomain"/>
    <property type="match status" value="1"/>
</dbReference>
<dbReference type="GO" id="GO:0044611">
    <property type="term" value="C:nuclear pore inner ring"/>
    <property type="evidence" value="ECO:0007669"/>
    <property type="project" value="TreeGrafter"/>
</dbReference>
<sequence>MDVQQQVERYQRNDRLVVDLYYKLKVDDLYRTKGSTAFSGLAERDYSQHEQLGVPFFYQSWHHSFPQELLDQFKHMRSNFSTGLLPSVMRAWMSIDSDLYLWNFDNNRDLTYYDLINNTILRVDISPPRPGFSVPSLHSILIVATTVDIVLLAIGFVDNSGNVLPPTTDDLRNAAISMVGNSPLYRLPLDGLIVSDICPTLDGRIFFSADDSLYELEYFEKGWFGGGTCKKTNHSKRLINYLVPVLQIFYAKESVFQLVVDDSRHLLYLLMKSGCIQVFDLGFDGRSIQKFGALYREQIEHLAKESCNVNPELFSEIVNISPIPLSQSINVNMVATTSKGVRVYISCLATNLQLNEVSQKTLRPSALRILHIRFPPDIPLTSPHNMSIYTTYQTHDCTLMATPGPDSNSSIILAHSTSCFSHNPQLIEFTCFNRIHGSVWSIAHLRQRALRKSRKEKEIVKQSDEFPLSVEQHLCPMEKFFAISSKGIYVFEHCSPLELFRHILTQFGNDSKQFQGFEAVVSQPELCVMALQVICSENASDATIKDMALRVFFQCAGEPRLMYGSGDHFMEYGPRASTSSDGYMNGTLSSSVFTPKTPLRTSTPQNNSTPAANYTNGFTPQHVLHTPGGGLDGDQSIIAGARVLNSPRHEALFIYFSRIVKGIWRRNLCSVKQINEVISQLTKNDLDEVGYHLNSLRQAIDECSLITSPQIHHFPSRTLQQQQRRTSSEESSLVDQERQSLQKLRALVGVTCEVVALWSVLLEHELRVIFVALAPDVQKCLLNWSLDDLVRNRNDVCADLISALIRHYIGDDASTAAISERLRALCPTLFTVDDASVVKATENIYRAKTTTQPRLEMIKEAVAQFRKSIQKLNLVQTCDLLLQVLYFDGIVDLSLMRARREDPNDLALIVYKKHLASTDGAVHEAMEKRNDAYNCILEVLRLLQTLATSQESQLASLNLNNFFQSADSVKQQLSSSRAQEERDKLLRRILESDDELACVKVFNWMLGNNLADQLIANKFKYFEAFLFHEIEDGKGNIYLELLWKYYEKSHNYLEAAKVLAGMASKTTSRTSINNRITHLSNALMCVQSAPETKTNMELKQEIQDKLDVAQIQMRAKTLLESDTSAEMAARGKEAIEALNYQLCGLTQLYSFAKTYNLHEIKLAVLHCASQFDAEIVENVWRDILDKELRNFQLNRSTIDKVQNNISSILLRLRKRYASSTQFVPLDYILRELIVFSFKNSPPIYWLLEICRGAEIKYNKLISVASEQYRIYDPFWKQNQRAFNFMLDLAVLTTERCLEEAKTLGSSDRKVLKNTCLEFLSALQLNVQDRMSFGIASTTQRSITERLELLNAQISKIS</sequence>
<dbReference type="Pfam" id="PF03177">
    <property type="entry name" value="Nucleoporin_C"/>
    <property type="match status" value="1"/>
</dbReference>
<dbReference type="GO" id="GO:0036228">
    <property type="term" value="P:protein localization to nuclear inner membrane"/>
    <property type="evidence" value="ECO:0007669"/>
    <property type="project" value="TreeGrafter"/>
</dbReference>
<proteinExistence type="inferred from homology"/>
<accession>A0A1I8BHT1</accession>
<evidence type="ECO:0000256" key="4">
    <source>
        <dbReference type="ARBA" id="ARBA00023242"/>
    </source>
</evidence>
<dbReference type="WBParaSite" id="MhA1_Contig257.frz3.gene2">
    <property type="protein sequence ID" value="MhA1_Contig257.frz3.gene2"/>
    <property type="gene ID" value="MhA1_Contig257.frz3.gene2"/>
</dbReference>
<dbReference type="PANTHER" id="PTHR10350">
    <property type="entry name" value="NUCLEAR PORE COMPLEX PROTEIN NUP155"/>
    <property type="match status" value="1"/>
</dbReference>
<dbReference type="GO" id="GO:0017056">
    <property type="term" value="F:structural constituent of nuclear pore"/>
    <property type="evidence" value="ECO:0007669"/>
    <property type="project" value="InterPro"/>
</dbReference>
<evidence type="ECO:0000256" key="1">
    <source>
        <dbReference type="ARBA" id="ARBA00004123"/>
    </source>
</evidence>
<dbReference type="Gene3D" id="1.25.40.450">
    <property type="entry name" value="Nucleoporin, helical domain, N-terminal subdomain"/>
    <property type="match status" value="1"/>
</dbReference>
<name>A0A1I8BHT1_MELHA</name>
<dbReference type="InterPro" id="IPR042533">
    <property type="entry name" value="Nucleoporin_Nup155_C_1"/>
</dbReference>
<evidence type="ECO:0000313" key="8">
    <source>
        <dbReference type="WBParaSite" id="MhA1_Contig257.frz3.gene2"/>
    </source>
</evidence>
<organism evidence="7 8">
    <name type="scientific">Meloidogyne hapla</name>
    <name type="common">Root-knot nematode worm</name>
    <dbReference type="NCBI Taxonomy" id="6305"/>
    <lineage>
        <taxon>Eukaryota</taxon>
        <taxon>Metazoa</taxon>
        <taxon>Ecdysozoa</taxon>
        <taxon>Nematoda</taxon>
        <taxon>Chromadorea</taxon>
        <taxon>Rhabditida</taxon>
        <taxon>Tylenchina</taxon>
        <taxon>Tylenchomorpha</taxon>
        <taxon>Tylenchoidea</taxon>
        <taxon>Meloidogynidae</taxon>
        <taxon>Meloidogyninae</taxon>
        <taxon>Meloidogyne</taxon>
    </lineage>
</organism>
<dbReference type="GO" id="GO:0000972">
    <property type="term" value="P:transcription-dependent tethering of RNA polymerase II gene DNA at nuclear periphery"/>
    <property type="evidence" value="ECO:0007669"/>
    <property type="project" value="TreeGrafter"/>
</dbReference>
<evidence type="ECO:0000256" key="3">
    <source>
        <dbReference type="ARBA" id="ARBA00022448"/>
    </source>
</evidence>
<dbReference type="Pfam" id="PF08801">
    <property type="entry name" value="Nucleoporin_N"/>
    <property type="match status" value="1"/>
</dbReference>
<dbReference type="Gene3D" id="1.20.58.1780">
    <property type="match status" value="1"/>
</dbReference>
<dbReference type="PANTHER" id="PTHR10350:SF6">
    <property type="entry name" value="NUCLEAR PORE COMPLEX PROTEIN NUP155"/>
    <property type="match status" value="1"/>
</dbReference>
<feature type="domain" description="Nucleoporin Nup133/Nup155-like C-terminal" evidence="5">
    <location>
        <begin position="646"/>
        <end position="1324"/>
    </location>
</feature>
<dbReference type="GO" id="GO:0006405">
    <property type="term" value="P:RNA export from nucleus"/>
    <property type="evidence" value="ECO:0007669"/>
    <property type="project" value="TreeGrafter"/>
</dbReference>
<evidence type="ECO:0000259" key="5">
    <source>
        <dbReference type="Pfam" id="PF03177"/>
    </source>
</evidence>
<keyword evidence="7" id="KW-1185">Reference proteome</keyword>
<protein>
    <submittedName>
        <fullName evidence="8">Nucleoporin_N domain-containing protein</fullName>
    </submittedName>
</protein>
<dbReference type="InterPro" id="IPR014908">
    <property type="entry name" value="Nucleoporin_Nup133/Nup155_N"/>
</dbReference>
<dbReference type="InterPro" id="IPR007187">
    <property type="entry name" value="Nucleoporin_Nup133/Nup155_C"/>
</dbReference>
<dbReference type="OMA" id="SWAPFQK"/>
<keyword evidence="3" id="KW-0813">Transport</keyword>
<dbReference type="InterPro" id="IPR042538">
    <property type="entry name" value="Nucleoporin_Nup155_C_3"/>
</dbReference>
<dbReference type="InterPro" id="IPR004870">
    <property type="entry name" value="Nucleoporin_Nup155"/>
</dbReference>
<feature type="domain" description="Nucleoporin Nup133/Nup155-like N-terminal" evidence="6">
    <location>
        <begin position="63"/>
        <end position="437"/>
    </location>
</feature>
<comment type="similarity">
    <text evidence="2">Belongs to the non-repetitive/WGA-negative nucleoporin family.</text>
</comment>
<evidence type="ECO:0000256" key="2">
    <source>
        <dbReference type="ARBA" id="ARBA00007373"/>
    </source>
</evidence>
<dbReference type="Gene3D" id="1.20.120.1880">
    <property type="entry name" value="Nucleoporin, helical C-terminal domain"/>
    <property type="match status" value="1"/>
</dbReference>
<reference evidence="8" key="1">
    <citation type="submission" date="2016-11" db="UniProtKB">
        <authorList>
            <consortium name="WormBaseParasite"/>
        </authorList>
    </citation>
    <scope>IDENTIFICATION</scope>
</reference>
<evidence type="ECO:0000259" key="6">
    <source>
        <dbReference type="Pfam" id="PF08801"/>
    </source>
</evidence>
<comment type="subcellular location">
    <subcellularLocation>
        <location evidence="1">Nucleus</location>
    </subcellularLocation>
</comment>
<dbReference type="InterPro" id="IPR042537">
    <property type="entry name" value="Nucleoporin_Nup155_C_2"/>
</dbReference>
<keyword evidence="4" id="KW-0539">Nucleus</keyword>